<dbReference type="PANTHER" id="PTHR28629">
    <property type="entry name" value="TRIOKINASE/FMN CYCLASE"/>
    <property type="match status" value="1"/>
</dbReference>
<reference evidence="4 5" key="1">
    <citation type="submission" date="2020-08" db="EMBL/GenBank/DDBJ databases">
        <title>Sequencing the genomes of 1000 actinobacteria strains.</title>
        <authorList>
            <person name="Klenk H.-P."/>
        </authorList>
    </citation>
    <scope>NUCLEOTIDE SEQUENCE [LARGE SCALE GENOMIC DNA]</scope>
    <source>
        <strain evidence="4 5">DSM 45809</strain>
    </source>
</reference>
<dbReference type="Gene3D" id="1.25.40.340">
    <property type="match status" value="1"/>
</dbReference>
<keyword evidence="2 4" id="KW-0418">Kinase</keyword>
<comment type="caution">
    <text evidence="4">The sequence shown here is derived from an EMBL/GenBank/DDBJ whole genome shotgun (WGS) entry which is preliminary data.</text>
</comment>
<evidence type="ECO:0000313" key="5">
    <source>
        <dbReference type="Proteomes" id="UP000546162"/>
    </source>
</evidence>
<dbReference type="InterPro" id="IPR004007">
    <property type="entry name" value="DhaL_dom"/>
</dbReference>
<evidence type="ECO:0000256" key="1">
    <source>
        <dbReference type="ARBA" id="ARBA00022679"/>
    </source>
</evidence>
<evidence type="ECO:0000259" key="3">
    <source>
        <dbReference type="PROSITE" id="PS51480"/>
    </source>
</evidence>
<feature type="domain" description="DhaL" evidence="3">
    <location>
        <begin position="4"/>
        <end position="204"/>
    </location>
</feature>
<dbReference type="InterPro" id="IPR050861">
    <property type="entry name" value="Dihydroxyacetone_Kinase"/>
</dbReference>
<dbReference type="SMART" id="SM01120">
    <property type="entry name" value="Dak2"/>
    <property type="match status" value="1"/>
</dbReference>
<dbReference type="EC" id="2.7.1.-" evidence="4"/>
<dbReference type="GO" id="GO:0019563">
    <property type="term" value="P:glycerol catabolic process"/>
    <property type="evidence" value="ECO:0007669"/>
    <property type="project" value="TreeGrafter"/>
</dbReference>
<dbReference type="GO" id="GO:0005829">
    <property type="term" value="C:cytosol"/>
    <property type="evidence" value="ECO:0007669"/>
    <property type="project" value="TreeGrafter"/>
</dbReference>
<dbReference type="Proteomes" id="UP000546162">
    <property type="component" value="Unassembled WGS sequence"/>
</dbReference>
<dbReference type="PROSITE" id="PS51480">
    <property type="entry name" value="DHAL"/>
    <property type="match status" value="1"/>
</dbReference>
<dbReference type="GO" id="GO:0004371">
    <property type="term" value="F:glycerone kinase activity"/>
    <property type="evidence" value="ECO:0007669"/>
    <property type="project" value="InterPro"/>
</dbReference>
<keyword evidence="1 4" id="KW-0808">Transferase</keyword>
<dbReference type="PANTHER" id="PTHR28629:SF4">
    <property type="entry name" value="TRIOKINASE_FMN CYCLASE"/>
    <property type="match status" value="1"/>
</dbReference>
<dbReference type="AlphaFoldDB" id="A0A7W7H689"/>
<dbReference type="NCBIfam" id="TIGR02365">
    <property type="entry name" value="dha_L_ycgS"/>
    <property type="match status" value="1"/>
</dbReference>
<protein>
    <submittedName>
        <fullName evidence="4">Dihydroxyacetone kinase-like protein</fullName>
        <ecNumber evidence="4">2.7.1.-</ecNumber>
    </submittedName>
</protein>
<dbReference type="Pfam" id="PF02734">
    <property type="entry name" value="Dak2"/>
    <property type="match status" value="1"/>
</dbReference>
<organism evidence="4 5">
    <name type="scientific">Actinoplanes octamycinicus</name>
    <dbReference type="NCBI Taxonomy" id="135948"/>
    <lineage>
        <taxon>Bacteria</taxon>
        <taxon>Bacillati</taxon>
        <taxon>Actinomycetota</taxon>
        <taxon>Actinomycetes</taxon>
        <taxon>Micromonosporales</taxon>
        <taxon>Micromonosporaceae</taxon>
        <taxon>Actinoplanes</taxon>
    </lineage>
</organism>
<evidence type="ECO:0000256" key="2">
    <source>
        <dbReference type="ARBA" id="ARBA00022777"/>
    </source>
</evidence>
<dbReference type="EMBL" id="JACHNB010000001">
    <property type="protein sequence ID" value="MBB4744778.1"/>
    <property type="molecule type" value="Genomic_DNA"/>
</dbReference>
<dbReference type="SUPFAM" id="SSF101473">
    <property type="entry name" value="DhaL-like"/>
    <property type="match status" value="1"/>
</dbReference>
<accession>A0A7W7H689</accession>
<dbReference type="InterPro" id="IPR012737">
    <property type="entry name" value="DhaK_L_YcgS"/>
</dbReference>
<dbReference type="FunFam" id="1.25.40.340:FF:000002">
    <property type="entry name" value="Dihydroxyacetone kinase, L subunit"/>
    <property type="match status" value="1"/>
</dbReference>
<sequence length="206" mass="20398">MDVALARDWMRAAADLIAADADRLTQLDSAIGDGDHGVNLNRGFTAVVAALEKSPPETVSEVLVKAGATLMSRVGGASGPLYGTALRSAGKALPATAEVAPADLGAALQAGLAAVRKLGGAAPGDKTLVDAFTPALEAFDKAVAQGGGLAEAAGAAARAAEAGAEATVPLQARKGRASYLGERSIGHQDPGATSTSLIFRALADVS</sequence>
<dbReference type="InterPro" id="IPR036117">
    <property type="entry name" value="DhaL_dom_sf"/>
</dbReference>
<name>A0A7W7H689_9ACTN</name>
<dbReference type="RefSeq" id="WP_203758801.1">
    <property type="nucleotide sequence ID" value="NZ_BAABFG010000005.1"/>
</dbReference>
<keyword evidence="5" id="KW-1185">Reference proteome</keyword>
<proteinExistence type="predicted"/>
<gene>
    <name evidence="4" type="ORF">BJY16_008237</name>
</gene>
<evidence type="ECO:0000313" key="4">
    <source>
        <dbReference type="EMBL" id="MBB4744778.1"/>
    </source>
</evidence>